<dbReference type="Proteomes" id="UP000223968">
    <property type="component" value="Unassembled WGS sequence"/>
</dbReference>
<organism evidence="1 2">
    <name type="scientific">Helicocarpus griseus UAMH5409</name>
    <dbReference type="NCBI Taxonomy" id="1447875"/>
    <lineage>
        <taxon>Eukaryota</taxon>
        <taxon>Fungi</taxon>
        <taxon>Dikarya</taxon>
        <taxon>Ascomycota</taxon>
        <taxon>Pezizomycotina</taxon>
        <taxon>Eurotiomycetes</taxon>
        <taxon>Eurotiomycetidae</taxon>
        <taxon>Onygenales</taxon>
        <taxon>Ajellomycetaceae</taxon>
        <taxon>Helicocarpus</taxon>
    </lineage>
</organism>
<name>A0A2B7WW03_9EURO</name>
<gene>
    <name evidence="1" type="ORF">AJ79_08117</name>
</gene>
<dbReference type="OrthoDB" id="4760831at2759"/>
<evidence type="ECO:0000313" key="1">
    <source>
        <dbReference type="EMBL" id="PGH00779.1"/>
    </source>
</evidence>
<keyword evidence="2" id="KW-1185">Reference proteome</keyword>
<accession>A0A2B7WW03</accession>
<comment type="caution">
    <text evidence="1">The sequence shown here is derived from an EMBL/GenBank/DDBJ whole genome shotgun (WGS) entry which is preliminary data.</text>
</comment>
<sequence>MFSPIKSLQFFRPGDSLPIREFKDRLEPAVDAHYPENQRNMPHYDSVSVLLLIWDDDQYDLGCGRDLSRLSDVFSKLSAKNVPVFTNPNPYNPYRNPPGFSSNTQRPVFRHQTQLDFQDPQDFLCRLPLDVLILLDCRYVGETALGGRKELMAACAYESSSRYPGYCSFTTALVRELEHAVLTKRYLTTGMLYAKLVQKALNGSLKSTPVHVDLSHTLRRSIFLLPLHQPPTPVTYPRNIPLSIVLSVQLRERSLDAPQDLTSWITRSKPSCVGRVKFHRYWKSISSILVFEIPVEVWYCFAPHGAIRTISYSIPKNPTPQQSDLSEGCFDHDYVLL</sequence>
<dbReference type="EMBL" id="PDNB01000181">
    <property type="protein sequence ID" value="PGH00779.1"/>
    <property type="molecule type" value="Genomic_DNA"/>
</dbReference>
<evidence type="ECO:0000313" key="2">
    <source>
        <dbReference type="Proteomes" id="UP000223968"/>
    </source>
</evidence>
<dbReference type="AlphaFoldDB" id="A0A2B7WW03"/>
<reference evidence="1 2" key="1">
    <citation type="submission" date="2017-10" db="EMBL/GenBank/DDBJ databases">
        <title>Comparative genomics in systemic dimorphic fungi from Ajellomycetaceae.</title>
        <authorList>
            <person name="Munoz J.F."/>
            <person name="Mcewen J.G."/>
            <person name="Clay O.K."/>
            <person name="Cuomo C.A."/>
        </authorList>
    </citation>
    <scope>NUCLEOTIDE SEQUENCE [LARGE SCALE GENOMIC DNA]</scope>
    <source>
        <strain evidence="1 2">UAMH5409</strain>
    </source>
</reference>
<protein>
    <submittedName>
        <fullName evidence="1">Uncharacterized protein</fullName>
    </submittedName>
</protein>
<proteinExistence type="predicted"/>